<sequence>MEQTTARLRKTFHYPAGNDSDDSLPEALDEEEQETLIRTLNQQNTNFNRLYTRILLALPALSIIPYLTTLFSSRTSLLSVLSISSLLSTAFLLYVLPPGRTNIPILDAWNKRKTVHATPHSAFNHDEGPIAEYLPLMNIGLCVVLGLLGMVFRGKEEVWLGFGWLPAVIYGVSLLAKVVMGSVDPEAELGGLRYEFKGA</sequence>
<keyword evidence="1" id="KW-0812">Transmembrane</keyword>
<accession>A0A9P6SLT0</accession>
<dbReference type="EMBL" id="VNKQ01000016">
    <property type="protein sequence ID" value="KAG0646178.1"/>
    <property type="molecule type" value="Genomic_DNA"/>
</dbReference>
<organism evidence="2 3">
    <name type="scientific">Hyphodiscus hymeniophilus</name>
    <dbReference type="NCBI Taxonomy" id="353542"/>
    <lineage>
        <taxon>Eukaryota</taxon>
        <taxon>Fungi</taxon>
        <taxon>Dikarya</taxon>
        <taxon>Ascomycota</taxon>
        <taxon>Pezizomycotina</taxon>
        <taxon>Leotiomycetes</taxon>
        <taxon>Helotiales</taxon>
        <taxon>Hyphodiscaceae</taxon>
        <taxon>Hyphodiscus</taxon>
    </lineage>
</organism>
<evidence type="ECO:0000313" key="3">
    <source>
        <dbReference type="Proteomes" id="UP000785200"/>
    </source>
</evidence>
<keyword evidence="1" id="KW-0472">Membrane</keyword>
<feature type="transmembrane region" description="Helical" evidence="1">
    <location>
        <begin position="133"/>
        <end position="152"/>
    </location>
</feature>
<feature type="transmembrane region" description="Helical" evidence="1">
    <location>
        <begin position="50"/>
        <end position="71"/>
    </location>
</feature>
<name>A0A9P6SLT0_9HELO</name>
<evidence type="ECO:0000256" key="1">
    <source>
        <dbReference type="SAM" id="Phobius"/>
    </source>
</evidence>
<proteinExistence type="predicted"/>
<keyword evidence="3" id="KW-1185">Reference proteome</keyword>
<comment type="caution">
    <text evidence="2">The sequence shown here is derived from an EMBL/GenBank/DDBJ whole genome shotgun (WGS) entry which is preliminary data.</text>
</comment>
<reference evidence="2" key="1">
    <citation type="submission" date="2019-07" db="EMBL/GenBank/DDBJ databases">
        <title>Hyphodiscus hymeniophilus genome sequencing and assembly.</title>
        <authorList>
            <person name="Kramer G."/>
            <person name="Nodwell J."/>
        </authorList>
    </citation>
    <scope>NUCLEOTIDE SEQUENCE</scope>
    <source>
        <strain evidence="2">ATCC 34498</strain>
    </source>
</reference>
<dbReference type="Proteomes" id="UP000785200">
    <property type="component" value="Unassembled WGS sequence"/>
</dbReference>
<feature type="transmembrane region" description="Helical" evidence="1">
    <location>
        <begin position="158"/>
        <end position="176"/>
    </location>
</feature>
<dbReference type="OrthoDB" id="3358048at2759"/>
<dbReference type="AlphaFoldDB" id="A0A9P6SLT0"/>
<evidence type="ECO:0000313" key="2">
    <source>
        <dbReference type="EMBL" id="KAG0646178.1"/>
    </source>
</evidence>
<keyword evidence="1" id="KW-1133">Transmembrane helix</keyword>
<protein>
    <submittedName>
        <fullName evidence="2">Uncharacterized protein</fullName>
    </submittedName>
</protein>
<gene>
    <name evidence="2" type="ORF">D0Z07_8359</name>
</gene>